<dbReference type="GO" id="GO:0016757">
    <property type="term" value="F:glycosyltransferase activity"/>
    <property type="evidence" value="ECO:0007669"/>
    <property type="project" value="UniProtKB-KW"/>
</dbReference>
<keyword evidence="6 8" id="KW-1133">Transmembrane helix</keyword>
<comment type="caution">
    <text evidence="10">The sequence shown here is derived from an EMBL/GenBank/DDBJ whole genome shotgun (WGS) entry which is preliminary data.</text>
</comment>
<name>A0ABW3B7G3_9FLAO</name>
<sequence length="496" mass="56935">MLKNSIKFLVGNFKDLNNKKVIITLSLVSLFLRLPFFFRDYIDRDESTFILLGQSWVDGFLPYLQLWDLKPPLTFAFFAALISIFGKSFIALRIAGTVLVIVTAFFTYKISTRITSKKVALGAALGTVVLLSLFGSLQGVMSEHLSMAFFMPGLYLLMAKKSNGWFFIAGLLMGIVVMVKLNMAYPILFLGLYLCYEAIKTKRTALFWYTTLFGAGTITVILATILPYYLDGNSLVWWKSVILAPLEYTSARRYPLLKLAPFFLIITAFLFFAWKKKYVNFKDRTVLFLITAIVGVLVSFLKGGRINGHYLIQLHPMLVILVAITLNVLLTKYLTKIPKSVLFILLLVPVESYLEYGNIVRNKLRHDTFFNGEGFTVPDYINKNKLETKNILFLGYHIGYWNLGKLPPTMASTHPSNLCRDELFPFFNNPRKTSVEELSYIMEELRPKTVVLRKNKRIFDKKELEQNAYIEAYLEKHYKLHTTVENAEILQRLEGF</sequence>
<evidence type="ECO:0000256" key="4">
    <source>
        <dbReference type="ARBA" id="ARBA00022679"/>
    </source>
</evidence>
<gene>
    <name evidence="10" type="ORF">ACFQZJ_16280</name>
</gene>
<feature type="transmembrane region" description="Helical" evidence="8">
    <location>
        <begin position="256"/>
        <end position="274"/>
    </location>
</feature>
<evidence type="ECO:0000256" key="2">
    <source>
        <dbReference type="ARBA" id="ARBA00022475"/>
    </source>
</evidence>
<dbReference type="InterPro" id="IPR038731">
    <property type="entry name" value="RgtA/B/C-like"/>
</dbReference>
<dbReference type="EMBL" id="JBHTHY010000014">
    <property type="protein sequence ID" value="MFD0799032.1"/>
    <property type="molecule type" value="Genomic_DNA"/>
</dbReference>
<accession>A0ABW3B7G3</accession>
<feature type="transmembrane region" description="Helical" evidence="8">
    <location>
        <begin position="120"/>
        <end position="141"/>
    </location>
</feature>
<evidence type="ECO:0000256" key="6">
    <source>
        <dbReference type="ARBA" id="ARBA00022989"/>
    </source>
</evidence>
<dbReference type="Pfam" id="PF13231">
    <property type="entry name" value="PMT_2"/>
    <property type="match status" value="1"/>
</dbReference>
<evidence type="ECO:0000256" key="1">
    <source>
        <dbReference type="ARBA" id="ARBA00004651"/>
    </source>
</evidence>
<dbReference type="InterPro" id="IPR050297">
    <property type="entry name" value="LipidA_mod_glycosyltrf_83"/>
</dbReference>
<comment type="subcellular location">
    <subcellularLocation>
        <location evidence="1">Cell membrane</location>
        <topology evidence="1">Multi-pass membrane protein</topology>
    </subcellularLocation>
</comment>
<feature type="transmembrane region" description="Helical" evidence="8">
    <location>
        <begin position="21"/>
        <end position="38"/>
    </location>
</feature>
<keyword evidence="5 8" id="KW-0812">Transmembrane</keyword>
<keyword evidence="7 8" id="KW-0472">Membrane</keyword>
<dbReference type="Proteomes" id="UP001597012">
    <property type="component" value="Unassembled WGS sequence"/>
</dbReference>
<proteinExistence type="predicted"/>
<dbReference type="PANTHER" id="PTHR33908">
    <property type="entry name" value="MANNOSYLTRANSFERASE YKCB-RELATED"/>
    <property type="match status" value="1"/>
</dbReference>
<evidence type="ECO:0000256" key="5">
    <source>
        <dbReference type="ARBA" id="ARBA00022692"/>
    </source>
</evidence>
<keyword evidence="11" id="KW-1185">Reference proteome</keyword>
<keyword evidence="4 10" id="KW-0808">Transferase</keyword>
<feature type="transmembrane region" description="Helical" evidence="8">
    <location>
        <begin position="206"/>
        <end position="230"/>
    </location>
</feature>
<reference evidence="11" key="1">
    <citation type="journal article" date="2019" name="Int. J. Syst. Evol. Microbiol.">
        <title>The Global Catalogue of Microorganisms (GCM) 10K type strain sequencing project: providing services to taxonomists for standard genome sequencing and annotation.</title>
        <authorList>
            <consortium name="The Broad Institute Genomics Platform"/>
            <consortium name="The Broad Institute Genome Sequencing Center for Infectious Disease"/>
            <person name="Wu L."/>
            <person name="Ma J."/>
        </authorList>
    </citation>
    <scope>NUCLEOTIDE SEQUENCE [LARGE SCALE GENOMIC DNA]</scope>
    <source>
        <strain evidence="11">CCUG 61948</strain>
    </source>
</reference>
<feature type="transmembrane region" description="Helical" evidence="8">
    <location>
        <begin position="310"/>
        <end position="330"/>
    </location>
</feature>
<keyword evidence="3 10" id="KW-0328">Glycosyltransferase</keyword>
<evidence type="ECO:0000256" key="7">
    <source>
        <dbReference type="ARBA" id="ARBA00023136"/>
    </source>
</evidence>
<evidence type="ECO:0000259" key="9">
    <source>
        <dbReference type="Pfam" id="PF13231"/>
    </source>
</evidence>
<feature type="domain" description="Glycosyltransferase RgtA/B/C/D-like" evidence="9">
    <location>
        <begin position="70"/>
        <end position="209"/>
    </location>
</feature>
<keyword evidence="2" id="KW-1003">Cell membrane</keyword>
<dbReference type="PANTHER" id="PTHR33908:SF11">
    <property type="entry name" value="MEMBRANE PROTEIN"/>
    <property type="match status" value="1"/>
</dbReference>
<organism evidence="10 11">
    <name type="scientific">Maribacter chungangensis</name>
    <dbReference type="NCBI Taxonomy" id="1069117"/>
    <lineage>
        <taxon>Bacteria</taxon>
        <taxon>Pseudomonadati</taxon>
        <taxon>Bacteroidota</taxon>
        <taxon>Flavobacteriia</taxon>
        <taxon>Flavobacteriales</taxon>
        <taxon>Flavobacteriaceae</taxon>
        <taxon>Maribacter</taxon>
    </lineage>
</organism>
<evidence type="ECO:0000313" key="10">
    <source>
        <dbReference type="EMBL" id="MFD0799032.1"/>
    </source>
</evidence>
<evidence type="ECO:0000256" key="8">
    <source>
        <dbReference type="SAM" id="Phobius"/>
    </source>
</evidence>
<feature type="transmembrane region" description="Helical" evidence="8">
    <location>
        <begin position="286"/>
        <end position="304"/>
    </location>
</feature>
<evidence type="ECO:0000313" key="11">
    <source>
        <dbReference type="Proteomes" id="UP001597012"/>
    </source>
</evidence>
<evidence type="ECO:0000256" key="3">
    <source>
        <dbReference type="ARBA" id="ARBA00022676"/>
    </source>
</evidence>
<feature type="transmembrane region" description="Helical" evidence="8">
    <location>
        <begin position="75"/>
        <end position="108"/>
    </location>
</feature>
<dbReference type="RefSeq" id="WP_379935936.1">
    <property type="nucleotide sequence ID" value="NZ_JBHTHY010000014.1"/>
</dbReference>
<feature type="transmembrane region" description="Helical" evidence="8">
    <location>
        <begin position="165"/>
        <end position="194"/>
    </location>
</feature>
<protein>
    <submittedName>
        <fullName evidence="10">ArnT family glycosyltransferase</fullName>
        <ecNumber evidence="10">2.4.-.-</ecNumber>
    </submittedName>
</protein>
<dbReference type="EC" id="2.4.-.-" evidence="10"/>